<organism evidence="1">
    <name type="scientific">marine metagenome</name>
    <dbReference type="NCBI Taxonomy" id="408172"/>
    <lineage>
        <taxon>unclassified sequences</taxon>
        <taxon>metagenomes</taxon>
        <taxon>ecological metagenomes</taxon>
    </lineage>
</organism>
<sequence>VVFDLVVGFVNKHNKMPTGKVLELELKKVQLPDDIRINATECIGECKSKSDLEHEYLVSETEKWCKDRAVYIAIMESIQIIDGKGDQTEEVIPEILQKALGVNFDPNIGHDYIDNSEDRFEFYNSKESRIPWDL</sequence>
<protein>
    <submittedName>
        <fullName evidence="1">Uncharacterized protein</fullName>
    </submittedName>
</protein>
<accession>A0A383DUU8</accession>
<feature type="non-terminal residue" evidence="1">
    <location>
        <position position="134"/>
    </location>
</feature>
<gene>
    <name evidence="1" type="ORF">METZ01_LOCUS500854</name>
</gene>
<dbReference type="EMBL" id="UINC01220194">
    <property type="protein sequence ID" value="SVE48000.1"/>
    <property type="molecule type" value="Genomic_DNA"/>
</dbReference>
<dbReference type="AlphaFoldDB" id="A0A383DUU8"/>
<reference evidence="1" key="1">
    <citation type="submission" date="2018-05" db="EMBL/GenBank/DDBJ databases">
        <authorList>
            <person name="Lanie J.A."/>
            <person name="Ng W.-L."/>
            <person name="Kazmierczak K.M."/>
            <person name="Andrzejewski T.M."/>
            <person name="Davidsen T.M."/>
            <person name="Wayne K.J."/>
            <person name="Tettelin H."/>
            <person name="Glass J.I."/>
            <person name="Rusch D."/>
            <person name="Podicherti R."/>
            <person name="Tsui H.-C.T."/>
            <person name="Winkler M.E."/>
        </authorList>
    </citation>
    <scope>NUCLEOTIDE SEQUENCE</scope>
</reference>
<feature type="non-terminal residue" evidence="1">
    <location>
        <position position="1"/>
    </location>
</feature>
<name>A0A383DUU8_9ZZZZ</name>
<evidence type="ECO:0000313" key="1">
    <source>
        <dbReference type="EMBL" id="SVE48000.1"/>
    </source>
</evidence>
<proteinExistence type="predicted"/>